<evidence type="ECO:0000259" key="4">
    <source>
        <dbReference type="PROSITE" id="PS50157"/>
    </source>
</evidence>
<proteinExistence type="predicted"/>
<dbReference type="InterPro" id="IPR013087">
    <property type="entry name" value="Znf_C2H2_type"/>
</dbReference>
<dbReference type="Proteomes" id="UP000247702">
    <property type="component" value="Unassembled WGS sequence"/>
</dbReference>
<keyword evidence="1" id="KW-0479">Metal-binding</keyword>
<reference evidence="6" key="2">
    <citation type="submission" date="2019-10" db="EMBL/GenBank/DDBJ databases">
        <title>Conservation and host-specific expression of non-tandemly repeated heterogenous ribosome RNA gene in arbuscular mycorrhizal fungi.</title>
        <authorList>
            <person name="Maeda T."/>
            <person name="Kobayashi Y."/>
            <person name="Nakagawa T."/>
            <person name="Ezawa T."/>
            <person name="Yamaguchi K."/>
            <person name="Bino T."/>
            <person name="Nishimoto Y."/>
            <person name="Shigenobu S."/>
            <person name="Kawaguchi M."/>
        </authorList>
    </citation>
    <scope>NUCLEOTIDE SEQUENCE</scope>
    <source>
        <strain evidence="6">HR1</strain>
    </source>
</reference>
<dbReference type="AlphaFoldDB" id="A0A2Z6RDG6"/>
<evidence type="ECO:0000313" key="6">
    <source>
        <dbReference type="EMBL" id="GES93001.1"/>
    </source>
</evidence>
<dbReference type="Gene3D" id="3.30.160.60">
    <property type="entry name" value="Classic Zinc Finger"/>
    <property type="match status" value="2"/>
</dbReference>
<dbReference type="OrthoDB" id="2408782at2759"/>
<evidence type="ECO:0000256" key="1">
    <source>
        <dbReference type="PROSITE-ProRule" id="PRU00042"/>
    </source>
</evidence>
<evidence type="ECO:0000313" key="7">
    <source>
        <dbReference type="Proteomes" id="UP000247702"/>
    </source>
</evidence>
<feature type="domain" description="C2H2-type" evidence="4">
    <location>
        <begin position="394"/>
        <end position="424"/>
    </location>
</feature>
<keyword evidence="1" id="KW-0863">Zinc-finger</keyword>
<protein>
    <recommendedName>
        <fullName evidence="4">C2H2-type domain-containing protein</fullName>
    </recommendedName>
</protein>
<dbReference type="EMBL" id="BLAL01000218">
    <property type="protein sequence ID" value="GES93001.1"/>
    <property type="molecule type" value="Genomic_DNA"/>
</dbReference>
<dbReference type="STRING" id="94130.A0A2Z6RDG6"/>
<comment type="caution">
    <text evidence="5">The sequence shown here is derived from an EMBL/GenBank/DDBJ whole genome shotgun (WGS) entry which is preliminary data.</text>
</comment>
<dbReference type="PROSITE" id="PS00028">
    <property type="entry name" value="ZINC_FINGER_C2H2_1"/>
    <property type="match status" value="2"/>
</dbReference>
<evidence type="ECO:0000256" key="2">
    <source>
        <dbReference type="SAM" id="Coils"/>
    </source>
</evidence>
<dbReference type="EMBL" id="BEXD01001768">
    <property type="protein sequence ID" value="GBB95659.1"/>
    <property type="molecule type" value="Genomic_DNA"/>
</dbReference>
<keyword evidence="2" id="KW-0175">Coiled coil</keyword>
<feature type="coiled-coil region" evidence="2">
    <location>
        <begin position="241"/>
        <end position="296"/>
    </location>
</feature>
<dbReference type="Proteomes" id="UP000615446">
    <property type="component" value="Unassembled WGS sequence"/>
</dbReference>
<dbReference type="SMART" id="SM00355">
    <property type="entry name" value="ZnF_C2H2"/>
    <property type="match status" value="3"/>
</dbReference>
<accession>A0A2Z6RDG6</accession>
<keyword evidence="7" id="KW-1185">Reference proteome</keyword>
<dbReference type="GO" id="GO:0008270">
    <property type="term" value="F:zinc ion binding"/>
    <property type="evidence" value="ECO:0007669"/>
    <property type="project" value="UniProtKB-KW"/>
</dbReference>
<feature type="region of interest" description="Disordered" evidence="3">
    <location>
        <begin position="351"/>
        <end position="382"/>
    </location>
</feature>
<sequence length="432" mass="49761">MSTTNITPAEVIIQFPCLWENCHDFFSSLPELGAHIATVHLIALSSFNCKWRTCHNYNFQTKYSLVQHIYSHLSSMPNHLQTREMVRITPYYSNYYYNQIPSGIYPQAYIQSPYRPYAYQYTPIVQNIQSRSPAHATILSLGNDEIISNNNINEISIMTNPLFSSGQNSLQSVDPQPSSIVLRQYKIPQQINLVAPSQITKIQEKVVPSQVINIQDDSPIQCFSHSNASSTSTQRQGQMSISDLKKDIEELRDLLKEQTQKLNDKTQELDKNTREMKKMSDEINEKSREITKLQSIISLKDSEISIINNDLELQTNISKILQEQNRRADDKLRRMWAEMLCRKADLGEKMNINGEPSRKRLRRDKDEELENSNLHPMEIPAPPHENISVITKALTCNWDGCEKTFRTKLALKAHIVSFHMNEEILKVPVINP</sequence>
<gene>
    <name evidence="6" type="ORF">RCL2_001976300</name>
    <name evidence="5" type="ORF">RclHR1_02590004</name>
</gene>
<dbReference type="PROSITE" id="PS50157">
    <property type="entry name" value="ZINC_FINGER_C2H2_2"/>
    <property type="match status" value="1"/>
</dbReference>
<name>A0A2Z6RDG6_9GLOM</name>
<reference evidence="5 7" key="1">
    <citation type="submission" date="2017-11" db="EMBL/GenBank/DDBJ databases">
        <title>The genome of Rhizophagus clarus HR1 reveals common genetic basis of auxotrophy among arbuscular mycorrhizal fungi.</title>
        <authorList>
            <person name="Kobayashi Y."/>
        </authorList>
    </citation>
    <scope>NUCLEOTIDE SEQUENCE [LARGE SCALE GENOMIC DNA]</scope>
    <source>
        <strain evidence="5 7">HR1</strain>
    </source>
</reference>
<evidence type="ECO:0000313" key="5">
    <source>
        <dbReference type="EMBL" id="GBB95659.1"/>
    </source>
</evidence>
<organism evidence="5 7">
    <name type="scientific">Rhizophagus clarus</name>
    <dbReference type="NCBI Taxonomy" id="94130"/>
    <lineage>
        <taxon>Eukaryota</taxon>
        <taxon>Fungi</taxon>
        <taxon>Fungi incertae sedis</taxon>
        <taxon>Mucoromycota</taxon>
        <taxon>Glomeromycotina</taxon>
        <taxon>Glomeromycetes</taxon>
        <taxon>Glomerales</taxon>
        <taxon>Glomeraceae</taxon>
        <taxon>Rhizophagus</taxon>
    </lineage>
</organism>
<keyword evidence="1" id="KW-0862">Zinc</keyword>
<evidence type="ECO:0000256" key="3">
    <source>
        <dbReference type="SAM" id="MobiDB-lite"/>
    </source>
</evidence>